<evidence type="ECO:0000256" key="1">
    <source>
        <dbReference type="SAM" id="Phobius"/>
    </source>
</evidence>
<keyword evidence="1" id="KW-1133">Transmembrane helix</keyword>
<organism evidence="3 4">
    <name type="scientific">Heligmosomoides polygyrus</name>
    <name type="common">Parasitic roundworm</name>
    <dbReference type="NCBI Taxonomy" id="6339"/>
    <lineage>
        <taxon>Eukaryota</taxon>
        <taxon>Metazoa</taxon>
        <taxon>Ecdysozoa</taxon>
        <taxon>Nematoda</taxon>
        <taxon>Chromadorea</taxon>
        <taxon>Rhabditida</taxon>
        <taxon>Rhabditina</taxon>
        <taxon>Rhabditomorpha</taxon>
        <taxon>Strongyloidea</taxon>
        <taxon>Heligmosomidae</taxon>
        <taxon>Heligmosomoides</taxon>
    </lineage>
</organism>
<protein>
    <submittedName>
        <fullName evidence="2 4">Uncharacterized protein</fullName>
    </submittedName>
</protein>
<keyword evidence="1" id="KW-0812">Transmembrane</keyword>
<dbReference type="AlphaFoldDB" id="A0A183FUS8"/>
<dbReference type="WBParaSite" id="HPBE_0001198901-mRNA-1">
    <property type="protein sequence ID" value="HPBE_0001198901-mRNA-1"/>
    <property type="gene ID" value="HPBE_0001198901"/>
</dbReference>
<dbReference type="EMBL" id="UZAH01027314">
    <property type="protein sequence ID" value="VDO90523.1"/>
    <property type="molecule type" value="Genomic_DNA"/>
</dbReference>
<keyword evidence="3" id="KW-1185">Reference proteome</keyword>
<evidence type="ECO:0000313" key="3">
    <source>
        <dbReference type="Proteomes" id="UP000050761"/>
    </source>
</evidence>
<proteinExistence type="predicted"/>
<accession>A0A3P8AH41</accession>
<dbReference type="OrthoDB" id="5835829at2759"/>
<keyword evidence="1" id="KW-0472">Membrane</keyword>
<accession>A0A183FUS8</accession>
<sequence length="176" mass="20528">MMDGTKGDQGSNLQRLVDLGTAEVTSMVQISQGGLLPAMRRFERSLDRQDEAAEVAGCRDDKWINHRNPAHNSLWVDNNAPLPTRAKRDFSFKLEVGINVAHFLRYWKRAGQLSEMLASFRDFHSERQDFWIEWSARNGKKLRTRRLLRMDYIGDTENTFWLSLLFMILILLTILR</sequence>
<dbReference type="Proteomes" id="UP000050761">
    <property type="component" value="Unassembled WGS sequence"/>
</dbReference>
<reference evidence="2 3" key="1">
    <citation type="submission" date="2018-11" db="EMBL/GenBank/DDBJ databases">
        <authorList>
            <consortium name="Pathogen Informatics"/>
        </authorList>
    </citation>
    <scope>NUCLEOTIDE SEQUENCE [LARGE SCALE GENOMIC DNA]</scope>
</reference>
<evidence type="ECO:0000313" key="4">
    <source>
        <dbReference type="WBParaSite" id="HPBE_0001198901-mRNA-1"/>
    </source>
</evidence>
<evidence type="ECO:0000313" key="2">
    <source>
        <dbReference type="EMBL" id="VDO90523.1"/>
    </source>
</evidence>
<gene>
    <name evidence="2" type="ORF">HPBE_LOCUS11990</name>
</gene>
<name>A0A183FUS8_HELPZ</name>
<reference evidence="4" key="2">
    <citation type="submission" date="2019-09" db="UniProtKB">
        <authorList>
            <consortium name="WormBaseParasite"/>
        </authorList>
    </citation>
    <scope>IDENTIFICATION</scope>
</reference>
<feature type="transmembrane region" description="Helical" evidence="1">
    <location>
        <begin position="159"/>
        <end position="175"/>
    </location>
</feature>